<feature type="compositionally biased region" description="Low complexity" evidence="1">
    <location>
        <begin position="396"/>
        <end position="405"/>
    </location>
</feature>
<evidence type="ECO:0000313" key="3">
    <source>
        <dbReference type="Proteomes" id="UP001224775"/>
    </source>
</evidence>
<feature type="compositionally biased region" description="Acidic residues" evidence="1">
    <location>
        <begin position="380"/>
        <end position="392"/>
    </location>
</feature>
<dbReference type="PANTHER" id="PTHR16021">
    <property type="entry name" value="MANSC DOMAIN CONTAINING PROTEIN 1"/>
    <property type="match status" value="1"/>
</dbReference>
<dbReference type="PANTHER" id="PTHR16021:SF26">
    <property type="entry name" value="MANSC DOMAIN CONTAINING 4"/>
    <property type="match status" value="1"/>
</dbReference>
<feature type="compositionally biased region" description="Basic and acidic residues" evidence="1">
    <location>
        <begin position="81"/>
        <end position="95"/>
    </location>
</feature>
<dbReference type="AlphaFoldDB" id="A0AAD8XXE6"/>
<name>A0AAD8XXE6_9STRA</name>
<feature type="compositionally biased region" description="Low complexity" evidence="1">
    <location>
        <begin position="96"/>
        <end position="109"/>
    </location>
</feature>
<feature type="region of interest" description="Disordered" evidence="1">
    <location>
        <begin position="746"/>
        <end position="775"/>
    </location>
</feature>
<dbReference type="Proteomes" id="UP001224775">
    <property type="component" value="Unassembled WGS sequence"/>
</dbReference>
<dbReference type="InterPro" id="IPR052660">
    <property type="entry name" value="Erythrocyte_Invasion_ImmMod"/>
</dbReference>
<comment type="caution">
    <text evidence="2">The sequence shown here is derived from an EMBL/GenBank/DDBJ whole genome shotgun (WGS) entry which is preliminary data.</text>
</comment>
<evidence type="ECO:0008006" key="4">
    <source>
        <dbReference type="Google" id="ProtNLM"/>
    </source>
</evidence>
<evidence type="ECO:0000256" key="1">
    <source>
        <dbReference type="SAM" id="MobiDB-lite"/>
    </source>
</evidence>
<evidence type="ECO:0000313" key="2">
    <source>
        <dbReference type="EMBL" id="KAK1735651.1"/>
    </source>
</evidence>
<keyword evidence="3" id="KW-1185">Reference proteome</keyword>
<dbReference type="EMBL" id="JATAAI010000033">
    <property type="protein sequence ID" value="KAK1735651.1"/>
    <property type="molecule type" value="Genomic_DNA"/>
</dbReference>
<feature type="region of interest" description="Disordered" evidence="1">
    <location>
        <begin position="355"/>
        <end position="408"/>
    </location>
</feature>
<accession>A0AAD8XXE6</accession>
<reference evidence="2" key="1">
    <citation type="submission" date="2023-06" db="EMBL/GenBank/DDBJ databases">
        <title>Survivors Of The Sea: Transcriptome response of Skeletonema marinoi to long-term dormancy.</title>
        <authorList>
            <person name="Pinder M.I.M."/>
            <person name="Kourtchenko O."/>
            <person name="Robertson E.K."/>
            <person name="Larsson T."/>
            <person name="Maumus F."/>
            <person name="Osuna-Cruz C.M."/>
            <person name="Vancaester E."/>
            <person name="Stenow R."/>
            <person name="Vandepoele K."/>
            <person name="Ploug H."/>
            <person name="Bruchert V."/>
            <person name="Godhe A."/>
            <person name="Topel M."/>
        </authorList>
    </citation>
    <scope>NUCLEOTIDE SEQUENCE</scope>
    <source>
        <strain evidence="2">R05AC</strain>
    </source>
</reference>
<dbReference type="Gene3D" id="4.10.470.20">
    <property type="match status" value="1"/>
</dbReference>
<proteinExistence type="predicted"/>
<sequence length="1094" mass="118412">MKKRRGTTATSTAAAAAALIIGGGAAVGSINAIVPTTIMAYSSVVEAASSPSAGIRGGDNNIASNNKRIENQRRPAILDSHQADKIQQWKEDRSSRSNNRLLSSSSNNNDEQQINKNTNKKALGSVLPHVTPSGKRRLYEYMTINHKKESSGSVSHVSKLDEDKFHFQTQPTTTTTTTATTTSTSTAAAANIVANNSAGLYYYPISTPDHSVGTCTNNGNEPDHYTLSNGFLYMTLEECCEEWFVTAEECMVGFATSEGELLLRDPYTGVLLSELPPPVISESSSSSSGGGTTSSNVFYPSFDMATYPDGACLNDGNQPDIYNTQVGYIFDSIDVCCRDWFIDELGCELTSLQALDGGDDEPVPSPAVEETDYPTWPAEFDYDDDDDDDDDTTVPQEESSSMMTSQEEESLSFYDSFESGDFSHYWRITSSSPSADLWEADQSAWAYDGTYAARAGVLSEPNSQTNLTISLGDIHSLRHGGYLTFAIHASVSKPVDVLSFAINDNVIRTFEEVTGDEGDWEEVSVLLHAGEHRLTWSYQYFGGMTSSVDPRRVGNSWVDAIKLRPFTGDVTIGDDDDTTLTLTNGMAPFELLPVAGAFIGSKSFVAHTGAIDASQGTAEMSWEVYIGPSGGVISFAAYASLYAPRDVCEFSIDGVPQVIIATFSDDWETHQVAVGAGKHELKWKLIKNFAGLNTAIIDDVDVPSGYQGYVKIDGINLEDNSVTHVVDEEVMVAAVEEIANTMPTTTVATTTTSKPITTTTTKATTTSTTTTEEPTTTVAPTIAFVECPSELFSVEGLPGCCVEDPSYLGDGACDPRAPYNTEECAFDLGDCCHETCNSDSAYGCKTKEGGEYGPFGFFCLDPRFGNMDEKKCQVENLEWIGDGGCDTAGGYNTPECGWDGGDCCEDTCDSEYAFYPCGANQAYVCMDPSIVNKETKSDSPFSFQDGFESGVFDPLHWDVDDGDAEWKIDDSKPAAEGNYYISARTGDISLDFGTAKLKHGIQSFGGGVLSFDIQALVQIPFDDLIIMIDDDVVAEFSSATTGWERQELDIPTGPHLVQWIHRKNPSNMLEADLKLFGYPDEGVTMIDNIAFQPS</sequence>
<organism evidence="2 3">
    <name type="scientific">Skeletonema marinoi</name>
    <dbReference type="NCBI Taxonomy" id="267567"/>
    <lineage>
        <taxon>Eukaryota</taxon>
        <taxon>Sar</taxon>
        <taxon>Stramenopiles</taxon>
        <taxon>Ochrophyta</taxon>
        <taxon>Bacillariophyta</taxon>
        <taxon>Coscinodiscophyceae</taxon>
        <taxon>Thalassiosirophycidae</taxon>
        <taxon>Thalassiosirales</taxon>
        <taxon>Skeletonemataceae</taxon>
        <taxon>Skeletonema</taxon>
        <taxon>Skeletonema marinoi-dohrnii complex</taxon>
    </lineage>
</organism>
<gene>
    <name evidence="2" type="ORF">QTG54_013814</name>
</gene>
<feature type="region of interest" description="Disordered" evidence="1">
    <location>
        <begin position="50"/>
        <end position="130"/>
    </location>
</feature>
<protein>
    <recommendedName>
        <fullName evidence="4">LNR domain-containing protein</fullName>
    </recommendedName>
</protein>